<dbReference type="EMBL" id="JAKWBI020000086">
    <property type="protein sequence ID" value="KAJ2903271.1"/>
    <property type="molecule type" value="Genomic_DNA"/>
</dbReference>
<gene>
    <name evidence="2" type="ORF">MKZ38_010156</name>
</gene>
<protein>
    <submittedName>
        <fullName evidence="2">Uncharacterized protein</fullName>
    </submittedName>
</protein>
<accession>A0AAD5RU68</accession>
<evidence type="ECO:0000256" key="1">
    <source>
        <dbReference type="SAM" id="MobiDB-lite"/>
    </source>
</evidence>
<feature type="region of interest" description="Disordered" evidence="1">
    <location>
        <begin position="1"/>
        <end position="25"/>
    </location>
</feature>
<sequence>MARGDETQTIARQQTITRERNFSSAAAATSDLRLEERGMVTGDGKLVEEAKDVVKIGFGLITVAPQAGGATTPTEETEYAECEASRLDFGMEGDMRQRRLPGGVGCSLDRFPALS</sequence>
<name>A0AAD5RU68_9PEZI</name>
<evidence type="ECO:0000313" key="2">
    <source>
        <dbReference type="EMBL" id="KAJ2903271.1"/>
    </source>
</evidence>
<proteinExistence type="predicted"/>
<keyword evidence="3" id="KW-1185">Reference proteome</keyword>
<dbReference type="Proteomes" id="UP001201980">
    <property type="component" value="Unassembled WGS sequence"/>
</dbReference>
<dbReference type="AlphaFoldDB" id="A0AAD5RU68"/>
<feature type="compositionally biased region" description="Low complexity" evidence="1">
    <location>
        <begin position="7"/>
        <end position="16"/>
    </location>
</feature>
<organism evidence="2 3">
    <name type="scientific">Zalerion maritima</name>
    <dbReference type="NCBI Taxonomy" id="339359"/>
    <lineage>
        <taxon>Eukaryota</taxon>
        <taxon>Fungi</taxon>
        <taxon>Dikarya</taxon>
        <taxon>Ascomycota</taxon>
        <taxon>Pezizomycotina</taxon>
        <taxon>Sordariomycetes</taxon>
        <taxon>Lulworthiomycetidae</taxon>
        <taxon>Lulworthiales</taxon>
        <taxon>Lulworthiaceae</taxon>
        <taxon>Zalerion</taxon>
    </lineage>
</organism>
<reference evidence="2" key="1">
    <citation type="submission" date="2022-07" db="EMBL/GenBank/DDBJ databases">
        <title>Draft genome sequence of Zalerion maritima ATCC 34329, a (micro)plastics degrading marine fungus.</title>
        <authorList>
            <person name="Paco A."/>
            <person name="Goncalves M.F.M."/>
            <person name="Rocha-Santos T.A.P."/>
            <person name="Alves A."/>
        </authorList>
    </citation>
    <scope>NUCLEOTIDE SEQUENCE</scope>
    <source>
        <strain evidence="2">ATCC 34329</strain>
    </source>
</reference>
<comment type="caution">
    <text evidence="2">The sequence shown here is derived from an EMBL/GenBank/DDBJ whole genome shotgun (WGS) entry which is preliminary data.</text>
</comment>
<evidence type="ECO:0000313" key="3">
    <source>
        <dbReference type="Proteomes" id="UP001201980"/>
    </source>
</evidence>